<reference evidence="3" key="1">
    <citation type="submission" date="2021-01" db="EMBL/GenBank/DDBJ databases">
        <title>Modified the classification status of verrucomicrobia.</title>
        <authorList>
            <person name="Feng X."/>
        </authorList>
    </citation>
    <scope>NUCLEOTIDE SEQUENCE</scope>
    <source>
        <strain evidence="3">JCM 18052</strain>
    </source>
</reference>
<feature type="transmembrane region" description="Helical" evidence="1">
    <location>
        <begin position="188"/>
        <end position="206"/>
    </location>
</feature>
<keyword evidence="1" id="KW-0812">Transmembrane</keyword>
<feature type="transmembrane region" description="Helical" evidence="1">
    <location>
        <begin position="316"/>
        <end position="338"/>
    </location>
</feature>
<comment type="caution">
    <text evidence="3">The sequence shown here is derived from an EMBL/GenBank/DDBJ whole genome shotgun (WGS) entry which is preliminary data.</text>
</comment>
<accession>A0A934R409</accession>
<evidence type="ECO:0000313" key="4">
    <source>
        <dbReference type="Proteomes" id="UP000600139"/>
    </source>
</evidence>
<feature type="transmembrane region" description="Helical" evidence="1">
    <location>
        <begin position="218"/>
        <end position="235"/>
    </location>
</feature>
<organism evidence="3 4">
    <name type="scientific">Luteolibacter yonseiensis</name>
    <dbReference type="NCBI Taxonomy" id="1144680"/>
    <lineage>
        <taxon>Bacteria</taxon>
        <taxon>Pseudomonadati</taxon>
        <taxon>Verrucomicrobiota</taxon>
        <taxon>Verrucomicrobiia</taxon>
        <taxon>Verrucomicrobiales</taxon>
        <taxon>Verrucomicrobiaceae</taxon>
        <taxon>Luteolibacter</taxon>
    </lineage>
</organism>
<dbReference type="Proteomes" id="UP000600139">
    <property type="component" value="Unassembled WGS sequence"/>
</dbReference>
<dbReference type="GO" id="GO:0000271">
    <property type="term" value="P:polysaccharide biosynthetic process"/>
    <property type="evidence" value="ECO:0007669"/>
    <property type="project" value="TreeGrafter"/>
</dbReference>
<keyword evidence="1" id="KW-0472">Membrane</keyword>
<feature type="domain" description="Acyltransferase 3" evidence="2">
    <location>
        <begin position="7"/>
        <end position="331"/>
    </location>
</feature>
<feature type="transmembrane region" description="Helical" evidence="1">
    <location>
        <begin position="131"/>
        <end position="153"/>
    </location>
</feature>
<evidence type="ECO:0000259" key="2">
    <source>
        <dbReference type="Pfam" id="PF01757"/>
    </source>
</evidence>
<keyword evidence="1" id="KW-1133">Transmembrane helix</keyword>
<dbReference type="GO" id="GO:0016020">
    <property type="term" value="C:membrane"/>
    <property type="evidence" value="ECO:0007669"/>
    <property type="project" value="TreeGrafter"/>
</dbReference>
<dbReference type="PANTHER" id="PTHR23028">
    <property type="entry name" value="ACETYLTRANSFERASE"/>
    <property type="match status" value="1"/>
</dbReference>
<sequence length="351" mass="39147">MAATRNTQLDGWRALAVLGVMCQHWLPAKWHGPFPFEIGLFFFLTLTGFLITRILLRERTAAEAQGGKWRARTYLHFQKRRMIRILVPCYSAMLFAIAVGAPDIRAHWPAYFGHWSNFHMAWLDGWPSGTAHYWTLAIQMQFYLVWPLLVFLVPRRGLTAAFLTAAALAPLTRLVLAEWFPAIHHGEAISSSALDYFGIGALLALAMDRGMEVGDKRLRRAAWAAFAGYVTLYSLGEAGRSVAGLCYVQQTLVSVAFAGLISATLAGIGGGLGKLLEHPAVQHVGKLSFGFYLFHTPVPLLLGFVLPQLWGPFFTGWWQLVRLGVFGLTAWGLAWLCWRYLESSFTTKTGK</sequence>
<feature type="transmembrane region" description="Helical" evidence="1">
    <location>
        <begin position="247"/>
        <end position="268"/>
    </location>
</feature>
<dbReference type="EMBL" id="JAENIK010000011">
    <property type="protein sequence ID" value="MBK1816017.1"/>
    <property type="molecule type" value="Genomic_DNA"/>
</dbReference>
<dbReference type="AlphaFoldDB" id="A0A934R409"/>
<dbReference type="InterPro" id="IPR002656">
    <property type="entry name" value="Acyl_transf_3_dom"/>
</dbReference>
<proteinExistence type="predicted"/>
<dbReference type="RefSeq" id="WP_200350975.1">
    <property type="nucleotide sequence ID" value="NZ_BAABHZ010000006.1"/>
</dbReference>
<dbReference type="GO" id="GO:0016747">
    <property type="term" value="F:acyltransferase activity, transferring groups other than amino-acyl groups"/>
    <property type="evidence" value="ECO:0007669"/>
    <property type="project" value="InterPro"/>
</dbReference>
<gene>
    <name evidence="3" type="ORF">JIN84_10365</name>
</gene>
<protein>
    <submittedName>
        <fullName evidence="3">Acyltransferase</fullName>
    </submittedName>
</protein>
<feature type="transmembrane region" description="Helical" evidence="1">
    <location>
        <begin position="160"/>
        <end position="182"/>
    </location>
</feature>
<keyword evidence="3" id="KW-0808">Transferase</keyword>
<feature type="transmembrane region" description="Helical" evidence="1">
    <location>
        <begin position="82"/>
        <end position="101"/>
    </location>
</feature>
<keyword evidence="3" id="KW-0012">Acyltransferase</keyword>
<feature type="transmembrane region" description="Helical" evidence="1">
    <location>
        <begin position="34"/>
        <end position="56"/>
    </location>
</feature>
<dbReference type="InterPro" id="IPR050879">
    <property type="entry name" value="Acyltransferase_3"/>
</dbReference>
<evidence type="ECO:0000313" key="3">
    <source>
        <dbReference type="EMBL" id="MBK1816017.1"/>
    </source>
</evidence>
<keyword evidence="4" id="KW-1185">Reference proteome</keyword>
<evidence type="ECO:0000256" key="1">
    <source>
        <dbReference type="SAM" id="Phobius"/>
    </source>
</evidence>
<name>A0A934R409_9BACT</name>
<feature type="transmembrane region" description="Helical" evidence="1">
    <location>
        <begin position="289"/>
        <end position="310"/>
    </location>
</feature>
<dbReference type="Pfam" id="PF01757">
    <property type="entry name" value="Acyl_transf_3"/>
    <property type="match status" value="1"/>
</dbReference>
<dbReference type="PANTHER" id="PTHR23028:SF53">
    <property type="entry name" value="ACYL_TRANSF_3 DOMAIN-CONTAINING PROTEIN"/>
    <property type="match status" value="1"/>
</dbReference>